<protein>
    <submittedName>
        <fullName evidence="1">Uncharacterized protein</fullName>
    </submittedName>
</protein>
<evidence type="ECO:0000313" key="1">
    <source>
        <dbReference type="EMBL" id="TEB30397.1"/>
    </source>
</evidence>
<comment type="caution">
    <text evidence="1">The sequence shown here is derived from an EMBL/GenBank/DDBJ whole genome shotgun (WGS) entry which is preliminary data.</text>
</comment>
<proteinExistence type="predicted"/>
<keyword evidence="2" id="KW-1185">Reference proteome</keyword>
<evidence type="ECO:0000313" key="2">
    <source>
        <dbReference type="Proteomes" id="UP000298030"/>
    </source>
</evidence>
<sequence length="81" mass="8944">MTFNWAHFLDIAQAVVDSAATARNEELLSSFAGLINEVHSSAMLERILLDYRGDDAQLLISALYQVSSILRLPVSPIRAQV</sequence>
<organism evidence="1 2">
    <name type="scientific">Coprinellus micaceus</name>
    <name type="common">Glistening ink-cap mushroom</name>
    <name type="synonym">Coprinus micaceus</name>
    <dbReference type="NCBI Taxonomy" id="71717"/>
    <lineage>
        <taxon>Eukaryota</taxon>
        <taxon>Fungi</taxon>
        <taxon>Dikarya</taxon>
        <taxon>Basidiomycota</taxon>
        <taxon>Agaricomycotina</taxon>
        <taxon>Agaricomycetes</taxon>
        <taxon>Agaricomycetidae</taxon>
        <taxon>Agaricales</taxon>
        <taxon>Agaricineae</taxon>
        <taxon>Psathyrellaceae</taxon>
        <taxon>Coprinellus</taxon>
    </lineage>
</organism>
<dbReference type="Proteomes" id="UP000298030">
    <property type="component" value="Unassembled WGS sequence"/>
</dbReference>
<reference evidence="1 2" key="1">
    <citation type="journal article" date="2019" name="Nat. Ecol. Evol.">
        <title>Megaphylogeny resolves global patterns of mushroom evolution.</title>
        <authorList>
            <person name="Varga T."/>
            <person name="Krizsan K."/>
            <person name="Foldi C."/>
            <person name="Dima B."/>
            <person name="Sanchez-Garcia M."/>
            <person name="Sanchez-Ramirez S."/>
            <person name="Szollosi G.J."/>
            <person name="Szarkandi J.G."/>
            <person name="Papp V."/>
            <person name="Albert L."/>
            <person name="Andreopoulos W."/>
            <person name="Angelini C."/>
            <person name="Antonin V."/>
            <person name="Barry K.W."/>
            <person name="Bougher N.L."/>
            <person name="Buchanan P."/>
            <person name="Buyck B."/>
            <person name="Bense V."/>
            <person name="Catcheside P."/>
            <person name="Chovatia M."/>
            <person name="Cooper J."/>
            <person name="Damon W."/>
            <person name="Desjardin D."/>
            <person name="Finy P."/>
            <person name="Geml J."/>
            <person name="Haridas S."/>
            <person name="Hughes K."/>
            <person name="Justo A."/>
            <person name="Karasinski D."/>
            <person name="Kautmanova I."/>
            <person name="Kiss B."/>
            <person name="Kocsube S."/>
            <person name="Kotiranta H."/>
            <person name="LaButti K.M."/>
            <person name="Lechner B.E."/>
            <person name="Liimatainen K."/>
            <person name="Lipzen A."/>
            <person name="Lukacs Z."/>
            <person name="Mihaltcheva S."/>
            <person name="Morgado L.N."/>
            <person name="Niskanen T."/>
            <person name="Noordeloos M.E."/>
            <person name="Ohm R.A."/>
            <person name="Ortiz-Santana B."/>
            <person name="Ovrebo C."/>
            <person name="Racz N."/>
            <person name="Riley R."/>
            <person name="Savchenko A."/>
            <person name="Shiryaev A."/>
            <person name="Soop K."/>
            <person name="Spirin V."/>
            <person name="Szebenyi C."/>
            <person name="Tomsovsky M."/>
            <person name="Tulloss R.E."/>
            <person name="Uehling J."/>
            <person name="Grigoriev I.V."/>
            <person name="Vagvolgyi C."/>
            <person name="Papp T."/>
            <person name="Martin F.M."/>
            <person name="Miettinen O."/>
            <person name="Hibbett D.S."/>
            <person name="Nagy L.G."/>
        </authorList>
    </citation>
    <scope>NUCLEOTIDE SEQUENCE [LARGE SCALE GENOMIC DNA]</scope>
    <source>
        <strain evidence="1 2">FP101781</strain>
    </source>
</reference>
<dbReference type="AlphaFoldDB" id="A0A4Y7T887"/>
<name>A0A4Y7T887_COPMI</name>
<gene>
    <name evidence="1" type="ORF">FA13DRAFT_1733710</name>
</gene>
<dbReference type="EMBL" id="QPFP01000023">
    <property type="protein sequence ID" value="TEB30397.1"/>
    <property type="molecule type" value="Genomic_DNA"/>
</dbReference>
<accession>A0A4Y7T887</accession>
<feature type="non-terminal residue" evidence="1">
    <location>
        <position position="81"/>
    </location>
</feature>